<dbReference type="PANTHER" id="PTHR30146">
    <property type="entry name" value="LACI-RELATED TRANSCRIPTIONAL REPRESSOR"/>
    <property type="match status" value="1"/>
</dbReference>
<dbReference type="Pfam" id="PF00356">
    <property type="entry name" value="LacI"/>
    <property type="match status" value="1"/>
</dbReference>
<dbReference type="InterPro" id="IPR010982">
    <property type="entry name" value="Lambda_DNA-bd_dom_sf"/>
</dbReference>
<keyword evidence="1" id="KW-0805">Transcription regulation</keyword>
<organism evidence="5 6">
    <name type="scientific">Luteipulveratus mongoliensis</name>
    <dbReference type="NCBI Taxonomy" id="571913"/>
    <lineage>
        <taxon>Bacteria</taxon>
        <taxon>Bacillati</taxon>
        <taxon>Actinomycetota</taxon>
        <taxon>Actinomycetes</taxon>
        <taxon>Micrococcales</taxon>
        <taxon>Dermacoccaceae</taxon>
        <taxon>Luteipulveratus</taxon>
    </lineage>
</organism>
<dbReference type="EMBL" id="CP011112">
    <property type="protein sequence ID" value="AKU15858.1"/>
    <property type="molecule type" value="Genomic_DNA"/>
</dbReference>
<dbReference type="InterPro" id="IPR000843">
    <property type="entry name" value="HTH_LacI"/>
</dbReference>
<dbReference type="Pfam" id="PF13377">
    <property type="entry name" value="Peripla_BP_3"/>
    <property type="match status" value="1"/>
</dbReference>
<dbReference type="OrthoDB" id="4013327at2"/>
<dbReference type="Gene3D" id="3.40.50.2300">
    <property type="match status" value="2"/>
</dbReference>
<dbReference type="CDD" id="cd01392">
    <property type="entry name" value="HTH_LacI"/>
    <property type="match status" value="1"/>
</dbReference>
<keyword evidence="6" id="KW-1185">Reference proteome</keyword>
<dbReference type="RefSeq" id="WP_052590938.1">
    <property type="nucleotide sequence ID" value="NZ_CP011112.1"/>
</dbReference>
<accession>A0A0K1JGZ8</accession>
<evidence type="ECO:0000256" key="3">
    <source>
        <dbReference type="ARBA" id="ARBA00023163"/>
    </source>
</evidence>
<dbReference type="CDD" id="cd06267">
    <property type="entry name" value="PBP1_LacI_sugar_binding-like"/>
    <property type="match status" value="1"/>
</dbReference>
<name>A0A0K1JGZ8_9MICO</name>
<dbReference type="InterPro" id="IPR028082">
    <property type="entry name" value="Peripla_BP_I"/>
</dbReference>
<dbReference type="PANTHER" id="PTHR30146:SF153">
    <property type="entry name" value="LACTOSE OPERON REPRESSOR"/>
    <property type="match status" value="1"/>
</dbReference>
<evidence type="ECO:0000259" key="4">
    <source>
        <dbReference type="PROSITE" id="PS50932"/>
    </source>
</evidence>
<proteinExistence type="predicted"/>
<dbReference type="SUPFAM" id="SSF47413">
    <property type="entry name" value="lambda repressor-like DNA-binding domains"/>
    <property type="match status" value="1"/>
</dbReference>
<dbReference type="PROSITE" id="PS50932">
    <property type="entry name" value="HTH_LACI_2"/>
    <property type="match status" value="1"/>
</dbReference>
<dbReference type="AlphaFoldDB" id="A0A0K1JGZ8"/>
<dbReference type="SMART" id="SM00354">
    <property type="entry name" value="HTH_LACI"/>
    <property type="match status" value="1"/>
</dbReference>
<protein>
    <recommendedName>
        <fullName evidence="4">HTH lacI-type domain-containing protein</fullName>
    </recommendedName>
</protein>
<dbReference type="SUPFAM" id="SSF53822">
    <property type="entry name" value="Periplasmic binding protein-like I"/>
    <property type="match status" value="1"/>
</dbReference>
<evidence type="ECO:0000256" key="2">
    <source>
        <dbReference type="ARBA" id="ARBA00023125"/>
    </source>
</evidence>
<reference evidence="5 6" key="1">
    <citation type="submission" date="2015-03" db="EMBL/GenBank/DDBJ databases">
        <title>Luteipulveratus halotolerans sp. nov., a novel actinobacterium (Dermacoccaceae) from Sarawak, Malaysia.</title>
        <authorList>
            <person name="Juboi H."/>
            <person name="Basik A."/>
            <person name="Shamsul S.S."/>
            <person name="Arnold P."/>
            <person name="Schmitt E.K."/>
            <person name="Sanglier J.-J."/>
            <person name="Yeo T."/>
        </authorList>
    </citation>
    <scope>NUCLEOTIDE SEQUENCE [LARGE SCALE GENOMIC DNA]</scope>
    <source>
        <strain evidence="5 6">MN07-A0370</strain>
    </source>
</reference>
<feature type="domain" description="HTH lacI-type" evidence="4">
    <location>
        <begin position="5"/>
        <end position="63"/>
    </location>
</feature>
<dbReference type="Proteomes" id="UP000066480">
    <property type="component" value="Chromosome"/>
</dbReference>
<dbReference type="STRING" id="571913.VV02_08330"/>
<dbReference type="Gene3D" id="1.10.260.40">
    <property type="entry name" value="lambda repressor-like DNA-binding domains"/>
    <property type="match status" value="1"/>
</dbReference>
<dbReference type="GO" id="GO:0003700">
    <property type="term" value="F:DNA-binding transcription factor activity"/>
    <property type="evidence" value="ECO:0007669"/>
    <property type="project" value="TreeGrafter"/>
</dbReference>
<keyword evidence="3" id="KW-0804">Transcription</keyword>
<dbReference type="KEGG" id="lmoi:VV02_08330"/>
<sequence>MTSPPTIRTVAEHAGVSVATVSQVLSGRAGATIRVGEQTRERVLASVEKLGYVPNQAARGMRRGRTDQVCLVLHQLDTPWSRAMTQAVADAVSPHGYSTVILADGDWERYLMRQGADAAFIDAVGPGDADRLRTLAARGVSIVAYGNGIRPEGFDVVRTEGRAACEEAVAMLASRHARIALLRNGGSASLRTVAFRHTMRKHGLTVDRDLVRVTHSSRDIAYREAISLLQMADRPTAIFATSDLAAMSALAAAHRLGVRVPDDLEIIGVGNSPEGEAADPPLTSVGADAIFTDIAQMLLERLQSRSPITGRTLTSTWTVHRRGTTR</sequence>
<gene>
    <name evidence="5" type="ORF">VV02_08330</name>
</gene>
<dbReference type="GO" id="GO:0000976">
    <property type="term" value="F:transcription cis-regulatory region binding"/>
    <property type="evidence" value="ECO:0007669"/>
    <property type="project" value="TreeGrafter"/>
</dbReference>
<evidence type="ECO:0000313" key="6">
    <source>
        <dbReference type="Proteomes" id="UP000066480"/>
    </source>
</evidence>
<evidence type="ECO:0000256" key="1">
    <source>
        <dbReference type="ARBA" id="ARBA00023015"/>
    </source>
</evidence>
<dbReference type="InterPro" id="IPR046335">
    <property type="entry name" value="LacI/GalR-like_sensor"/>
</dbReference>
<evidence type="ECO:0000313" key="5">
    <source>
        <dbReference type="EMBL" id="AKU15858.1"/>
    </source>
</evidence>
<keyword evidence="2" id="KW-0238">DNA-binding</keyword>